<evidence type="ECO:0000313" key="3">
    <source>
        <dbReference type="EMBL" id="PPR06013.1"/>
    </source>
</evidence>
<dbReference type="InParanoid" id="A0A409YSP6"/>
<organism evidence="3 4">
    <name type="scientific">Panaeolus cyanescens</name>
    <dbReference type="NCBI Taxonomy" id="181874"/>
    <lineage>
        <taxon>Eukaryota</taxon>
        <taxon>Fungi</taxon>
        <taxon>Dikarya</taxon>
        <taxon>Basidiomycota</taxon>
        <taxon>Agaricomycotina</taxon>
        <taxon>Agaricomycetes</taxon>
        <taxon>Agaricomycetidae</taxon>
        <taxon>Agaricales</taxon>
        <taxon>Agaricineae</taxon>
        <taxon>Galeropsidaceae</taxon>
        <taxon>Panaeolus</taxon>
    </lineage>
</organism>
<keyword evidence="1" id="KW-0175">Coiled coil</keyword>
<feature type="region of interest" description="Disordered" evidence="2">
    <location>
        <begin position="1"/>
        <end position="92"/>
    </location>
</feature>
<protein>
    <recommendedName>
        <fullName evidence="5">BZIP domain-containing protein</fullName>
    </recommendedName>
</protein>
<reference evidence="3 4" key="1">
    <citation type="journal article" date="2018" name="Evol. Lett.">
        <title>Horizontal gene cluster transfer increased hallucinogenic mushroom diversity.</title>
        <authorList>
            <person name="Reynolds H.T."/>
            <person name="Vijayakumar V."/>
            <person name="Gluck-Thaler E."/>
            <person name="Korotkin H.B."/>
            <person name="Matheny P.B."/>
            <person name="Slot J.C."/>
        </authorList>
    </citation>
    <scope>NUCLEOTIDE SEQUENCE [LARGE SCALE GENOMIC DNA]</scope>
    <source>
        <strain evidence="3 4">2629</strain>
    </source>
</reference>
<gene>
    <name evidence="3" type="ORF">CVT24_004725</name>
</gene>
<proteinExistence type="predicted"/>
<comment type="caution">
    <text evidence="3">The sequence shown here is derived from an EMBL/GenBank/DDBJ whole genome shotgun (WGS) entry which is preliminary data.</text>
</comment>
<sequence length="172" mass="19495">MTPSAFPATPAERRPQHRRSPPRRAPRSHNAVQGRQRVVSPSVSQTPSYEESSSPVPSMRSISFTNNDSDHSLLGDSDKENSPPVSGGLRAKYEPTVTISNGRTHRIPVAAPYNRTPRVHVLQKQTRVNMAIRLYKTQRLVQTLRARLSELQQENVYLLKRLETVQQRPRRG</sequence>
<feature type="compositionally biased region" description="Basic and acidic residues" evidence="2">
    <location>
        <begin position="68"/>
        <end position="81"/>
    </location>
</feature>
<dbReference type="Proteomes" id="UP000284842">
    <property type="component" value="Unassembled WGS sequence"/>
</dbReference>
<dbReference type="AlphaFoldDB" id="A0A409YSP6"/>
<accession>A0A409YSP6</accession>
<feature type="coiled-coil region" evidence="1">
    <location>
        <begin position="134"/>
        <end position="168"/>
    </location>
</feature>
<feature type="compositionally biased region" description="Basic residues" evidence="2">
    <location>
        <begin position="15"/>
        <end position="27"/>
    </location>
</feature>
<keyword evidence="4" id="KW-1185">Reference proteome</keyword>
<name>A0A409YSP6_9AGAR</name>
<evidence type="ECO:0000256" key="2">
    <source>
        <dbReference type="SAM" id="MobiDB-lite"/>
    </source>
</evidence>
<feature type="compositionally biased region" description="Low complexity" evidence="2">
    <location>
        <begin position="47"/>
        <end position="63"/>
    </location>
</feature>
<dbReference type="EMBL" id="NHTK01000718">
    <property type="protein sequence ID" value="PPR06013.1"/>
    <property type="molecule type" value="Genomic_DNA"/>
</dbReference>
<evidence type="ECO:0000313" key="4">
    <source>
        <dbReference type="Proteomes" id="UP000284842"/>
    </source>
</evidence>
<evidence type="ECO:0008006" key="5">
    <source>
        <dbReference type="Google" id="ProtNLM"/>
    </source>
</evidence>
<evidence type="ECO:0000256" key="1">
    <source>
        <dbReference type="SAM" id="Coils"/>
    </source>
</evidence>